<comment type="caution">
    <text evidence="2">The sequence shown here is derived from an EMBL/GenBank/DDBJ whole genome shotgun (WGS) entry which is preliminary data.</text>
</comment>
<proteinExistence type="predicted"/>
<organism evidence="2 3">
    <name type="scientific">Goodfellowiella coeruleoviolacea</name>
    <dbReference type="NCBI Taxonomy" id="334858"/>
    <lineage>
        <taxon>Bacteria</taxon>
        <taxon>Bacillati</taxon>
        <taxon>Actinomycetota</taxon>
        <taxon>Actinomycetes</taxon>
        <taxon>Pseudonocardiales</taxon>
        <taxon>Pseudonocardiaceae</taxon>
        <taxon>Goodfellowiella</taxon>
    </lineage>
</organism>
<name>A0AAE3GIK2_9PSEU</name>
<evidence type="ECO:0000313" key="3">
    <source>
        <dbReference type="Proteomes" id="UP001206128"/>
    </source>
</evidence>
<reference evidence="2" key="1">
    <citation type="submission" date="2022-06" db="EMBL/GenBank/DDBJ databases">
        <title>Genomic Encyclopedia of Archaeal and Bacterial Type Strains, Phase II (KMG-II): from individual species to whole genera.</title>
        <authorList>
            <person name="Goeker M."/>
        </authorList>
    </citation>
    <scope>NUCLEOTIDE SEQUENCE</scope>
    <source>
        <strain evidence="2">DSM 43935</strain>
    </source>
</reference>
<feature type="region of interest" description="Disordered" evidence="1">
    <location>
        <begin position="87"/>
        <end position="122"/>
    </location>
</feature>
<dbReference type="EMBL" id="JAMTCK010000012">
    <property type="protein sequence ID" value="MCP2168135.1"/>
    <property type="molecule type" value="Genomic_DNA"/>
</dbReference>
<evidence type="ECO:0000313" key="2">
    <source>
        <dbReference type="EMBL" id="MCP2168135.1"/>
    </source>
</evidence>
<accession>A0AAE3GIK2</accession>
<protein>
    <submittedName>
        <fullName evidence="2">Uncharacterized protein</fullName>
    </submittedName>
</protein>
<gene>
    <name evidence="2" type="ORF">LX83_005009</name>
</gene>
<dbReference type="AlphaFoldDB" id="A0AAE3GIK2"/>
<dbReference type="Proteomes" id="UP001206128">
    <property type="component" value="Unassembled WGS sequence"/>
</dbReference>
<feature type="compositionally biased region" description="Acidic residues" evidence="1">
    <location>
        <begin position="95"/>
        <end position="107"/>
    </location>
</feature>
<evidence type="ECO:0000256" key="1">
    <source>
        <dbReference type="SAM" id="MobiDB-lite"/>
    </source>
</evidence>
<dbReference type="RefSeq" id="WP_253775676.1">
    <property type="nucleotide sequence ID" value="NZ_JAMTCK010000012.1"/>
</dbReference>
<keyword evidence="3" id="KW-1185">Reference proteome</keyword>
<sequence>MRELTYDYRLGESRYSLNLLDVTVDESIEVERLTGRGWTWLCAAHDRGEALAVKTFFWLARRHAGEAVEFAGPAMNFRWREFRAEIRRDQSTQDSEGEASPDPTEETDQPKPPARTSRSQTS</sequence>